<dbReference type="PROSITE" id="PS51742">
    <property type="entry name" value="PPC"/>
    <property type="match status" value="1"/>
</dbReference>
<dbReference type="Proteomes" id="UP001497480">
    <property type="component" value="Unassembled WGS sequence"/>
</dbReference>
<comment type="subcellular location">
    <subcellularLocation>
        <location evidence="5">Nucleus</location>
    </subcellularLocation>
</comment>
<keyword evidence="1 5" id="KW-0805">Transcription regulation</keyword>
<keyword evidence="2 5" id="KW-0238">DNA-binding</keyword>
<evidence type="ECO:0000256" key="5">
    <source>
        <dbReference type="RuleBase" id="RU367031"/>
    </source>
</evidence>
<feature type="compositionally biased region" description="Basic and acidic residues" evidence="6">
    <location>
        <begin position="71"/>
        <end position="84"/>
    </location>
</feature>
<accession>A0AAV1VRB1</accession>
<evidence type="ECO:0000313" key="9">
    <source>
        <dbReference type="Proteomes" id="UP001497480"/>
    </source>
</evidence>
<evidence type="ECO:0000256" key="4">
    <source>
        <dbReference type="ARBA" id="ARBA00023242"/>
    </source>
</evidence>
<keyword evidence="4 5" id="KW-0539">Nucleus</keyword>
<keyword evidence="9" id="KW-1185">Reference proteome</keyword>
<dbReference type="GO" id="GO:0005634">
    <property type="term" value="C:nucleus"/>
    <property type="evidence" value="ECO:0007669"/>
    <property type="project" value="UniProtKB-SubCell"/>
</dbReference>
<evidence type="ECO:0000256" key="3">
    <source>
        <dbReference type="ARBA" id="ARBA00023163"/>
    </source>
</evidence>
<dbReference type="EMBL" id="CAXHTB010000001">
    <property type="protein sequence ID" value="CAL0299363.1"/>
    <property type="molecule type" value="Genomic_DNA"/>
</dbReference>
<dbReference type="GO" id="GO:0003680">
    <property type="term" value="F:minor groove of adenine-thymine-rich DNA binding"/>
    <property type="evidence" value="ECO:0007669"/>
    <property type="project" value="UniProtKB-UniRule"/>
</dbReference>
<feature type="domain" description="PPC" evidence="7">
    <location>
        <begin position="128"/>
        <end position="271"/>
    </location>
</feature>
<name>A0AAV1VRB1_LUPLU</name>
<protein>
    <recommendedName>
        <fullName evidence="5">AT-hook motif nuclear-localized protein</fullName>
    </recommendedName>
</protein>
<sequence>MEQQNLNHTLVSTVSHPLTNMNKNGETATVATVVTVPPPPPSSAVAEVTAMIAAKGNSADLVGKKKRGRPRKYDSDGKLNEKYRSPKAPPGFTLSQTEPKKASAKSNASNNWQLLSASFGEAFANSAGGDFTPHVVTVHTGEDVSGKIMSFAQKSPGGICILSANGPVSNVAIRQSGSSGGMLTYEGRFEILSLSGSFAVSENSDIRSQSGGLSVSLAGPDGRVIGGAVAGLLTAAGPIQIVMGSFIPNGSKTHKKKQNRKHTVASPISGGPDTVAAARPFSQENPNVDGDNFHLVMSQLQEQSNIESASVTTSGDTQNIDATPNAAAAAAWNGSNELSDQRISPDINISLLD</sequence>
<dbReference type="SUPFAM" id="SSF117856">
    <property type="entry name" value="AF0104/ALDC/Ptd012-like"/>
    <property type="match status" value="1"/>
</dbReference>
<feature type="region of interest" description="Disordered" evidence="6">
    <location>
        <begin position="250"/>
        <end position="273"/>
    </location>
</feature>
<proteinExistence type="predicted"/>
<keyword evidence="3 5" id="KW-0804">Transcription</keyword>
<dbReference type="InterPro" id="IPR005175">
    <property type="entry name" value="PPC_dom"/>
</dbReference>
<dbReference type="Pfam" id="PF03479">
    <property type="entry name" value="PCC"/>
    <property type="match status" value="1"/>
</dbReference>
<dbReference type="InterPro" id="IPR039605">
    <property type="entry name" value="AHL"/>
</dbReference>
<dbReference type="CDD" id="cd11378">
    <property type="entry name" value="DUF296"/>
    <property type="match status" value="1"/>
</dbReference>
<evidence type="ECO:0000256" key="6">
    <source>
        <dbReference type="SAM" id="MobiDB-lite"/>
    </source>
</evidence>
<dbReference type="PANTHER" id="PTHR31500">
    <property type="entry name" value="AT-HOOK MOTIF NUCLEAR-LOCALIZED PROTEIN 9"/>
    <property type="match status" value="1"/>
</dbReference>
<evidence type="ECO:0000313" key="8">
    <source>
        <dbReference type="EMBL" id="CAL0299363.1"/>
    </source>
</evidence>
<gene>
    <name evidence="8" type="ORF">LLUT_LOCUS423</name>
</gene>
<reference evidence="8 9" key="1">
    <citation type="submission" date="2024-03" db="EMBL/GenBank/DDBJ databases">
        <authorList>
            <person name="Martinez-Hernandez J."/>
        </authorList>
    </citation>
    <scope>NUCLEOTIDE SEQUENCE [LARGE SCALE GENOMIC DNA]</scope>
</reference>
<comment type="domain">
    <text evidence="5">The PPC domain mediates interactions between AHL proteins.</text>
</comment>
<dbReference type="PANTHER" id="PTHR31500:SF56">
    <property type="entry name" value="AT-HOOK MOTIF NUCLEAR-LOCALIZED PROTEIN"/>
    <property type="match status" value="1"/>
</dbReference>
<dbReference type="AlphaFoldDB" id="A0AAV1VRB1"/>
<feature type="compositionally biased region" description="Basic residues" evidence="6">
    <location>
        <begin position="252"/>
        <end position="263"/>
    </location>
</feature>
<dbReference type="Gene3D" id="3.30.1330.80">
    <property type="entry name" value="Hypothetical protein, similar to alpha- acetolactate decarboxylase, domain 2"/>
    <property type="match status" value="1"/>
</dbReference>
<evidence type="ECO:0000259" key="7">
    <source>
        <dbReference type="PROSITE" id="PS51742"/>
    </source>
</evidence>
<evidence type="ECO:0000256" key="2">
    <source>
        <dbReference type="ARBA" id="ARBA00023125"/>
    </source>
</evidence>
<organism evidence="8 9">
    <name type="scientific">Lupinus luteus</name>
    <name type="common">European yellow lupine</name>
    <dbReference type="NCBI Taxonomy" id="3873"/>
    <lineage>
        <taxon>Eukaryota</taxon>
        <taxon>Viridiplantae</taxon>
        <taxon>Streptophyta</taxon>
        <taxon>Embryophyta</taxon>
        <taxon>Tracheophyta</taxon>
        <taxon>Spermatophyta</taxon>
        <taxon>Magnoliopsida</taxon>
        <taxon>eudicotyledons</taxon>
        <taxon>Gunneridae</taxon>
        <taxon>Pentapetalae</taxon>
        <taxon>rosids</taxon>
        <taxon>fabids</taxon>
        <taxon>Fabales</taxon>
        <taxon>Fabaceae</taxon>
        <taxon>Papilionoideae</taxon>
        <taxon>50 kb inversion clade</taxon>
        <taxon>genistoids sensu lato</taxon>
        <taxon>core genistoids</taxon>
        <taxon>Genisteae</taxon>
        <taxon>Lupinus</taxon>
    </lineage>
</organism>
<feature type="region of interest" description="Disordered" evidence="6">
    <location>
        <begin position="59"/>
        <end position="106"/>
    </location>
</feature>
<comment type="caution">
    <text evidence="8">The sequence shown here is derived from an EMBL/GenBank/DDBJ whole genome shotgun (WGS) entry which is preliminary data.</text>
</comment>
<comment type="function">
    <text evidence="5">Transcription factor that specifically binds AT-rich DNA sequences related to the nuclear matrix attachment regions (MARs).</text>
</comment>
<evidence type="ECO:0000256" key="1">
    <source>
        <dbReference type="ARBA" id="ARBA00023015"/>
    </source>
</evidence>